<evidence type="ECO:0000256" key="4">
    <source>
        <dbReference type="ARBA" id="ARBA00023157"/>
    </source>
</evidence>
<evidence type="ECO:0000256" key="5">
    <source>
        <dbReference type="PROSITE-ProRule" id="PRU01240"/>
    </source>
</evidence>
<evidence type="ECO:0000256" key="1">
    <source>
        <dbReference type="ARBA" id="ARBA00022670"/>
    </source>
</evidence>
<evidence type="ECO:0008006" key="8">
    <source>
        <dbReference type="Google" id="ProtNLM"/>
    </source>
</evidence>
<name>A0A6H5GJX2_9HEMI</name>
<dbReference type="Proteomes" id="UP000479000">
    <property type="component" value="Unassembled WGS sequence"/>
</dbReference>
<dbReference type="PROSITE" id="PS00136">
    <property type="entry name" value="SUBTILASE_ASP"/>
    <property type="match status" value="1"/>
</dbReference>
<dbReference type="GO" id="GO:0000139">
    <property type="term" value="C:Golgi membrane"/>
    <property type="evidence" value="ECO:0007669"/>
    <property type="project" value="TreeGrafter"/>
</dbReference>
<evidence type="ECO:0000313" key="7">
    <source>
        <dbReference type="Proteomes" id="UP000479000"/>
    </source>
</evidence>
<dbReference type="PANTHER" id="PTHR42884">
    <property type="entry name" value="PROPROTEIN CONVERTASE SUBTILISIN/KEXIN-RELATED"/>
    <property type="match status" value="1"/>
</dbReference>
<protein>
    <recommendedName>
        <fullName evidence="8">Peptidase S8/S53 domain-containing protein</fullName>
    </recommendedName>
</protein>
<keyword evidence="1" id="KW-0645">Protease</keyword>
<dbReference type="PROSITE" id="PS51892">
    <property type="entry name" value="SUBTILASE"/>
    <property type="match status" value="1"/>
</dbReference>
<comment type="caution">
    <text evidence="5">Lacks conserved residue(s) required for the propagation of feature annotation.</text>
</comment>
<dbReference type="GO" id="GO:0005802">
    <property type="term" value="C:trans-Golgi network"/>
    <property type="evidence" value="ECO:0007669"/>
    <property type="project" value="TreeGrafter"/>
</dbReference>
<dbReference type="AlphaFoldDB" id="A0A6H5GJX2"/>
<evidence type="ECO:0000256" key="3">
    <source>
        <dbReference type="ARBA" id="ARBA00022825"/>
    </source>
</evidence>
<keyword evidence="2" id="KW-0378">Hydrolase</keyword>
<accession>A0A6H5GJX2</accession>
<dbReference type="Gene3D" id="3.40.50.200">
    <property type="entry name" value="Peptidase S8/S53 domain"/>
    <property type="match status" value="1"/>
</dbReference>
<keyword evidence="3" id="KW-0720">Serine protease</keyword>
<reference evidence="6 7" key="1">
    <citation type="submission" date="2020-02" db="EMBL/GenBank/DDBJ databases">
        <authorList>
            <person name="Ferguson B K."/>
        </authorList>
    </citation>
    <scope>NUCLEOTIDE SEQUENCE [LARGE SCALE GENOMIC DNA]</scope>
</reference>
<evidence type="ECO:0000256" key="2">
    <source>
        <dbReference type="ARBA" id="ARBA00022801"/>
    </source>
</evidence>
<dbReference type="PANTHER" id="PTHR42884:SF23">
    <property type="entry name" value="FURIN-LIKE PROTEASE 2"/>
    <property type="match status" value="1"/>
</dbReference>
<dbReference type="GO" id="GO:0004252">
    <property type="term" value="F:serine-type endopeptidase activity"/>
    <property type="evidence" value="ECO:0007669"/>
    <property type="project" value="InterPro"/>
</dbReference>
<gene>
    <name evidence="6" type="ORF">NTEN_LOCUS8852</name>
</gene>
<dbReference type="InterPro" id="IPR036852">
    <property type="entry name" value="Peptidase_S8/S53_dom_sf"/>
</dbReference>
<dbReference type="InterPro" id="IPR023827">
    <property type="entry name" value="Peptidase_S8_Asp-AS"/>
</dbReference>
<organism evidence="6 7">
    <name type="scientific">Nesidiocoris tenuis</name>
    <dbReference type="NCBI Taxonomy" id="355587"/>
    <lineage>
        <taxon>Eukaryota</taxon>
        <taxon>Metazoa</taxon>
        <taxon>Ecdysozoa</taxon>
        <taxon>Arthropoda</taxon>
        <taxon>Hexapoda</taxon>
        <taxon>Insecta</taxon>
        <taxon>Pterygota</taxon>
        <taxon>Neoptera</taxon>
        <taxon>Paraneoptera</taxon>
        <taxon>Hemiptera</taxon>
        <taxon>Heteroptera</taxon>
        <taxon>Panheteroptera</taxon>
        <taxon>Cimicomorpha</taxon>
        <taxon>Miridae</taxon>
        <taxon>Dicyphina</taxon>
        <taxon>Nesidiocoris</taxon>
    </lineage>
</organism>
<keyword evidence="7" id="KW-1185">Reference proteome</keyword>
<proteinExistence type="inferred from homology"/>
<dbReference type="OrthoDB" id="300641at2759"/>
<dbReference type="SUPFAM" id="SSF52743">
    <property type="entry name" value="Subtilisin-like"/>
    <property type="match status" value="1"/>
</dbReference>
<comment type="similarity">
    <text evidence="5">Belongs to the peptidase S8 family.</text>
</comment>
<dbReference type="GO" id="GO:0016485">
    <property type="term" value="P:protein processing"/>
    <property type="evidence" value="ECO:0007669"/>
    <property type="project" value="TreeGrafter"/>
</dbReference>
<dbReference type="EMBL" id="CADCXU010013404">
    <property type="protein sequence ID" value="CAB0003263.1"/>
    <property type="molecule type" value="Genomic_DNA"/>
</dbReference>
<keyword evidence="4" id="KW-1015">Disulfide bond</keyword>
<sequence length="178" mass="20025">MNRRGSWTPYGAGAEAVRRVVGSKPTPGFRSSSKVEEKKEEMLRDMRGGRKERKMYWNRISCREGFIGLYTLLYEIISTRSYRLCESATHGHTIFLKIIRCVPSHSKPQSALMYECEMTESRDLKCSQNGGADGGMDMNVAPAWAKGYTGKGVVVTILDDGIQTNHPDLIDNYVSTYL</sequence>
<evidence type="ECO:0000313" key="6">
    <source>
        <dbReference type="EMBL" id="CAB0003263.1"/>
    </source>
</evidence>